<dbReference type="InterPro" id="IPR050465">
    <property type="entry name" value="UPF0194_transport"/>
</dbReference>
<feature type="transmembrane region" description="Helical" evidence="4">
    <location>
        <begin position="7"/>
        <end position="28"/>
    </location>
</feature>
<keyword evidence="2 3" id="KW-0175">Coiled coil</keyword>
<name>A0A1M6MRY5_PARC5</name>
<dbReference type="Pfam" id="PF25990">
    <property type="entry name" value="Beta-barrel_YknX"/>
    <property type="match status" value="1"/>
</dbReference>
<evidence type="ECO:0000259" key="6">
    <source>
        <dbReference type="Pfam" id="PF25975"/>
    </source>
</evidence>
<evidence type="ECO:0000259" key="5">
    <source>
        <dbReference type="Pfam" id="PF25917"/>
    </source>
</evidence>
<dbReference type="Pfam" id="PF25975">
    <property type="entry name" value="CzcB_C"/>
    <property type="match status" value="1"/>
</dbReference>
<keyword evidence="4" id="KW-0812">Transmembrane</keyword>
<dbReference type="InterPro" id="IPR058636">
    <property type="entry name" value="Beta-barrel_YknX"/>
</dbReference>
<dbReference type="InterPro" id="IPR058649">
    <property type="entry name" value="CzcB_C"/>
</dbReference>
<sequence>MLKSNKFIKIVIILGLALGLSFVGVKYIKKPVKSLSENGVTKEEKVKRGDITIGFEGDGEAEIPVVNLDFDISGKLKELYVQEGEQITEGQLLARLDDTEYEKKLKTAQINYKKALANLAQKEENKRLSLISEKQKLDELKSKLDQIEAEYLPMVEIKEVYSKQAIDMRKASYDSAKSAYETQLERYDILANSDKDIQLEKANVEASKLSLEMAEDDFNSTILKSPMEGRILNISYKPGETISSIKESGQATADTTHFMVISDSGKVEVVVPVSEIDLSKVEVDQSVEVEFEAFEGQIFTGKVIYIDSLPKIDNSGLVTFDVRIELDSGIDKIKSGMTCSVSFIIRQRKNVIYISNKAVSMLDNNQVVKVKDENNDIQIRKIKTGLTDGKFVEVIKGLDVGETIIIEEKKVE</sequence>
<dbReference type="EMBL" id="FRAG01000012">
    <property type="protein sequence ID" value="SHJ86227.1"/>
    <property type="molecule type" value="Genomic_DNA"/>
</dbReference>
<dbReference type="PANTHER" id="PTHR32347">
    <property type="entry name" value="EFFLUX SYSTEM COMPONENT YKNX-RELATED"/>
    <property type="match status" value="1"/>
</dbReference>
<evidence type="ECO:0000313" key="9">
    <source>
        <dbReference type="Proteomes" id="UP000184465"/>
    </source>
</evidence>
<dbReference type="Pfam" id="PF25917">
    <property type="entry name" value="BSH_RND"/>
    <property type="match status" value="1"/>
</dbReference>
<keyword evidence="4" id="KW-0472">Membrane</keyword>
<evidence type="ECO:0000256" key="4">
    <source>
        <dbReference type="SAM" id="Phobius"/>
    </source>
</evidence>
<dbReference type="Gene3D" id="2.40.50.100">
    <property type="match status" value="1"/>
</dbReference>
<dbReference type="Gene3D" id="2.40.420.20">
    <property type="match status" value="1"/>
</dbReference>
<evidence type="ECO:0000256" key="3">
    <source>
        <dbReference type="SAM" id="Coils"/>
    </source>
</evidence>
<reference evidence="8 9" key="1">
    <citation type="submission" date="2016-11" db="EMBL/GenBank/DDBJ databases">
        <authorList>
            <person name="Jaros S."/>
            <person name="Januszkiewicz K."/>
            <person name="Wedrychowicz H."/>
        </authorList>
    </citation>
    <scope>NUCLEOTIDE SEQUENCE [LARGE SCALE GENOMIC DNA]</scope>
    <source>
        <strain evidence="8 9">DSM 15212</strain>
    </source>
</reference>
<feature type="domain" description="Multidrug resistance protein MdtA-like barrel-sandwich hybrid" evidence="5">
    <location>
        <begin position="71"/>
        <end position="250"/>
    </location>
</feature>
<evidence type="ECO:0000256" key="1">
    <source>
        <dbReference type="ARBA" id="ARBA00004196"/>
    </source>
</evidence>
<dbReference type="AlphaFoldDB" id="A0A1M6MRY5"/>
<dbReference type="SUPFAM" id="SSF111369">
    <property type="entry name" value="HlyD-like secretion proteins"/>
    <property type="match status" value="2"/>
</dbReference>
<dbReference type="RefSeq" id="WP_073148304.1">
    <property type="nucleotide sequence ID" value="NZ_FRAG01000012.1"/>
</dbReference>
<proteinExistence type="predicted"/>
<dbReference type="STRING" id="1121301.SAMN02745912_01385"/>
<feature type="domain" description="YknX-like beta-barrel" evidence="7">
    <location>
        <begin position="271"/>
        <end position="341"/>
    </location>
</feature>
<organism evidence="8 9">
    <name type="scientific">Paramaledivibacter caminithermalis (strain DSM 15212 / CIP 107654 / DViRD3)</name>
    <name type="common">Clostridium caminithermale</name>
    <dbReference type="NCBI Taxonomy" id="1121301"/>
    <lineage>
        <taxon>Bacteria</taxon>
        <taxon>Bacillati</taxon>
        <taxon>Bacillota</taxon>
        <taxon>Clostridia</taxon>
        <taxon>Peptostreptococcales</taxon>
        <taxon>Caminicellaceae</taxon>
        <taxon>Paramaledivibacter</taxon>
    </lineage>
</organism>
<keyword evidence="9" id="KW-1185">Reference proteome</keyword>
<comment type="subcellular location">
    <subcellularLocation>
        <location evidence="1">Cell envelope</location>
    </subcellularLocation>
</comment>
<accession>A0A1M6MRY5</accession>
<evidence type="ECO:0000256" key="2">
    <source>
        <dbReference type="ARBA" id="ARBA00023054"/>
    </source>
</evidence>
<evidence type="ECO:0000313" key="8">
    <source>
        <dbReference type="EMBL" id="SHJ86227.1"/>
    </source>
</evidence>
<feature type="coiled-coil region" evidence="3">
    <location>
        <begin position="105"/>
        <end position="150"/>
    </location>
</feature>
<dbReference type="OrthoDB" id="85226at2"/>
<gene>
    <name evidence="8" type="ORF">SAMN02745912_01385</name>
</gene>
<protein>
    <submittedName>
        <fullName evidence="8">Membrane fusion protein, macrolide-specific efflux system</fullName>
    </submittedName>
</protein>
<keyword evidence="4" id="KW-1133">Transmembrane helix</keyword>
<dbReference type="GO" id="GO:0030313">
    <property type="term" value="C:cell envelope"/>
    <property type="evidence" value="ECO:0007669"/>
    <property type="project" value="UniProtKB-SubCell"/>
</dbReference>
<dbReference type="Proteomes" id="UP000184465">
    <property type="component" value="Unassembled WGS sequence"/>
</dbReference>
<dbReference type="InterPro" id="IPR058625">
    <property type="entry name" value="MdtA-like_BSH"/>
</dbReference>
<evidence type="ECO:0000259" key="7">
    <source>
        <dbReference type="Pfam" id="PF25990"/>
    </source>
</evidence>
<feature type="domain" description="CzcB-like C-terminal circularly permuted SH3-like" evidence="6">
    <location>
        <begin position="353"/>
        <end position="405"/>
    </location>
</feature>
<dbReference type="Gene3D" id="2.40.30.170">
    <property type="match status" value="1"/>
</dbReference>